<evidence type="ECO:0000256" key="4">
    <source>
        <dbReference type="SAM" id="MobiDB-lite"/>
    </source>
</evidence>
<feature type="compositionally biased region" description="Basic and acidic residues" evidence="4">
    <location>
        <begin position="1"/>
        <end position="10"/>
    </location>
</feature>
<dbReference type="GO" id="GO:0030170">
    <property type="term" value="F:pyridoxal phosphate binding"/>
    <property type="evidence" value="ECO:0007669"/>
    <property type="project" value="InterPro"/>
</dbReference>
<keyword evidence="5" id="KW-0032">Aminotransferase</keyword>
<dbReference type="InterPro" id="IPR015424">
    <property type="entry name" value="PyrdxlP-dep_Trfase"/>
</dbReference>
<reference evidence="5" key="1">
    <citation type="journal article" date="2014" name="Angew. Chem. Int. Ed. Engl.">
        <title>Biosynthesis of the Structurally Unique Polycyclopropanated Polyketide-Nucleoside Hybrid Jawsamycin (FR-900848).</title>
        <authorList>
            <person name="Hiratsuka H."/>
            <person name="Suzuki H."/>
            <person name="Kariya R."/>
            <person name="Seo T."/>
            <person name="Minami A."/>
            <person name="Oikawa H."/>
        </authorList>
    </citation>
    <scope>NUCLEOTIDE SEQUENCE</scope>
    <source>
        <strain evidence="5">HP-891</strain>
    </source>
</reference>
<accession>A0A060Q2I9</accession>
<feature type="region of interest" description="Disordered" evidence="4">
    <location>
        <begin position="1"/>
        <end position="23"/>
    </location>
</feature>
<dbReference type="InterPro" id="IPR049704">
    <property type="entry name" value="Aminotrans_3_PPA_site"/>
</dbReference>
<dbReference type="Gene3D" id="3.40.640.10">
    <property type="entry name" value="Type I PLP-dependent aspartate aminotransferase-like (Major domain)"/>
    <property type="match status" value="1"/>
</dbReference>
<dbReference type="SUPFAM" id="SSF53383">
    <property type="entry name" value="PLP-dependent transferases"/>
    <property type="match status" value="1"/>
</dbReference>
<gene>
    <name evidence="5" type="primary">jaw8</name>
</gene>
<dbReference type="Pfam" id="PF00202">
    <property type="entry name" value="Aminotran_3"/>
    <property type="match status" value="1"/>
</dbReference>
<dbReference type="InterPro" id="IPR005814">
    <property type="entry name" value="Aminotrans_3"/>
</dbReference>
<dbReference type="GO" id="GO:0005829">
    <property type="term" value="C:cytosol"/>
    <property type="evidence" value="ECO:0007669"/>
    <property type="project" value="TreeGrafter"/>
</dbReference>
<evidence type="ECO:0000256" key="3">
    <source>
        <dbReference type="RuleBase" id="RU003560"/>
    </source>
</evidence>
<dbReference type="PANTHER" id="PTHR43094:SF1">
    <property type="entry name" value="AMINOTRANSFERASE CLASS-III"/>
    <property type="match status" value="1"/>
</dbReference>
<dbReference type="EMBL" id="AB920328">
    <property type="protein sequence ID" value="BAO98809.1"/>
    <property type="molecule type" value="Genomic_DNA"/>
</dbReference>
<dbReference type="AlphaFoldDB" id="A0A060Q2I9"/>
<comment type="similarity">
    <text evidence="1 3">Belongs to the class-III pyridoxal-phosphate-dependent aminotransferase family.</text>
</comment>
<evidence type="ECO:0000256" key="1">
    <source>
        <dbReference type="ARBA" id="ARBA00008954"/>
    </source>
</evidence>
<proteinExistence type="inferred from homology"/>
<evidence type="ECO:0000313" key="5">
    <source>
        <dbReference type="EMBL" id="BAO98809.1"/>
    </source>
</evidence>
<evidence type="ECO:0000256" key="2">
    <source>
        <dbReference type="ARBA" id="ARBA00022898"/>
    </source>
</evidence>
<sequence>MDSRDSKEGTEGAASALGRPWRAPHDHSGPVFVSGRGSWLVDSGGHRVIDATSGALNVLCGHGVEPVLDAYLSQLRELAHIDMSQGLARPAHLLADRLRAARRRDGERFFFANSGSEAVELAVKIASLYWAAAGPAAGSRRQDIVTFERGYHGSTALCQSLSGLPQTSSTPDRCGAGVHHLTFGEFTGEGLRSQQARRHIAGQLRAILADSHAGTVLVEPLLNVGGGIRLPEGLLGDIRRICDEYGALLVLDEVFTGLGRTGAWFAHEHEGVRPDLTAFSKGLTNGVCALSAVAVDNGVLERLPSGSIVSYGHTMSASPAACAAASATLEHMRATGAVSEARDIGARLLSVLGRELRGADGVLDVRGQGLAVSVELDSADTAGNVQQTVYDLGAYTRQQGGTVMLAPPACLSSGEEERLVDHVVTAVRKSGQRKVRNRR</sequence>
<dbReference type="Gene3D" id="3.90.1150.10">
    <property type="entry name" value="Aspartate Aminotransferase, domain 1"/>
    <property type="match status" value="1"/>
</dbReference>
<keyword evidence="2 3" id="KW-0663">Pyridoxal phosphate</keyword>
<dbReference type="InterPro" id="IPR015422">
    <property type="entry name" value="PyrdxlP-dep_Trfase_small"/>
</dbReference>
<organism evidence="5">
    <name type="scientific">Streptomyces roseoverticillatus</name>
    <dbReference type="NCBI Taxonomy" id="66429"/>
    <lineage>
        <taxon>Bacteria</taxon>
        <taxon>Bacillati</taxon>
        <taxon>Actinomycetota</taxon>
        <taxon>Actinomycetes</taxon>
        <taxon>Kitasatosporales</taxon>
        <taxon>Streptomycetaceae</taxon>
        <taxon>Streptomyces</taxon>
    </lineage>
</organism>
<dbReference type="InterPro" id="IPR015421">
    <property type="entry name" value="PyrdxlP-dep_Trfase_major"/>
</dbReference>
<protein>
    <submittedName>
        <fullName evidence="5">Putative aminotransferase</fullName>
    </submittedName>
</protein>
<name>A0A060Q2I9_9ACTN</name>
<dbReference type="GO" id="GO:0008483">
    <property type="term" value="F:transaminase activity"/>
    <property type="evidence" value="ECO:0007669"/>
    <property type="project" value="UniProtKB-KW"/>
</dbReference>
<keyword evidence="5" id="KW-0808">Transferase</keyword>
<dbReference type="PROSITE" id="PS00600">
    <property type="entry name" value="AA_TRANSFER_CLASS_3"/>
    <property type="match status" value="1"/>
</dbReference>
<dbReference type="PANTHER" id="PTHR43094">
    <property type="entry name" value="AMINOTRANSFERASE"/>
    <property type="match status" value="1"/>
</dbReference>